<name>A0A3N2R9A4_9RHOB</name>
<dbReference type="Gene3D" id="3.30.1360.120">
    <property type="entry name" value="Probable tRNA modification gtpase trme, domain 1"/>
    <property type="match status" value="1"/>
</dbReference>
<dbReference type="EMBL" id="RDRB01000001">
    <property type="protein sequence ID" value="ROU03993.1"/>
    <property type="molecule type" value="Genomic_DNA"/>
</dbReference>
<feature type="domain" description="GCVT N-terminal" evidence="2">
    <location>
        <begin position="68"/>
        <end position="261"/>
    </location>
</feature>
<dbReference type="Proteomes" id="UP000268016">
    <property type="component" value="Unassembled WGS sequence"/>
</dbReference>
<feature type="domain" description="Aminomethyltransferase C-terminal" evidence="3">
    <location>
        <begin position="285"/>
        <end position="353"/>
    </location>
</feature>
<dbReference type="SUPFAM" id="SSF101790">
    <property type="entry name" value="Aminomethyltransferase beta-barrel domain"/>
    <property type="match status" value="1"/>
</dbReference>
<feature type="compositionally biased region" description="Basic and acidic residues" evidence="1">
    <location>
        <begin position="335"/>
        <end position="344"/>
    </location>
</feature>
<dbReference type="SUPFAM" id="SSF103025">
    <property type="entry name" value="Folate-binding domain"/>
    <property type="match status" value="1"/>
</dbReference>
<reference evidence="4 5" key="1">
    <citation type="submission" date="2018-10" db="EMBL/GenBank/DDBJ databases">
        <title>Histidinibacterium lentulum gen. nov., sp. nov., a marine bacterium from the culture broth of Picochlorum sp. 122.</title>
        <authorList>
            <person name="Wang G."/>
        </authorList>
    </citation>
    <scope>NUCLEOTIDE SEQUENCE [LARGE SCALE GENOMIC DNA]</scope>
    <source>
        <strain evidence="4 5">B17</strain>
    </source>
</reference>
<dbReference type="InterPro" id="IPR006222">
    <property type="entry name" value="GCVT_N"/>
</dbReference>
<keyword evidence="4" id="KW-0808">Transferase</keyword>
<feature type="region of interest" description="Disordered" evidence="1">
    <location>
        <begin position="15"/>
        <end position="94"/>
    </location>
</feature>
<keyword evidence="5" id="KW-1185">Reference proteome</keyword>
<comment type="caution">
    <text evidence="4">The sequence shown here is derived from an EMBL/GenBank/DDBJ whole genome shotgun (WGS) entry which is preliminary data.</text>
</comment>
<dbReference type="InterPro" id="IPR027266">
    <property type="entry name" value="TrmE/GcvT-like"/>
</dbReference>
<dbReference type="PANTHER" id="PTHR43757">
    <property type="entry name" value="AMINOMETHYLTRANSFERASE"/>
    <property type="match status" value="1"/>
</dbReference>
<evidence type="ECO:0000256" key="1">
    <source>
        <dbReference type="SAM" id="MobiDB-lite"/>
    </source>
</evidence>
<protein>
    <submittedName>
        <fullName evidence="4">Aminomethyl transferase family protein</fullName>
    </submittedName>
</protein>
<feature type="compositionally biased region" description="Basic and acidic residues" evidence="1">
    <location>
        <begin position="64"/>
        <end position="84"/>
    </location>
</feature>
<dbReference type="Pfam" id="PF08669">
    <property type="entry name" value="GCV_T_C"/>
    <property type="match status" value="1"/>
</dbReference>
<evidence type="ECO:0000313" key="5">
    <source>
        <dbReference type="Proteomes" id="UP000268016"/>
    </source>
</evidence>
<dbReference type="OrthoDB" id="9804379at2"/>
<proteinExistence type="predicted"/>
<dbReference type="InterPro" id="IPR029043">
    <property type="entry name" value="GcvT/YgfZ_C"/>
</dbReference>
<dbReference type="InterPro" id="IPR013977">
    <property type="entry name" value="GcvT_C"/>
</dbReference>
<dbReference type="AlphaFoldDB" id="A0A3N2R9A4"/>
<gene>
    <name evidence="4" type="ORF">EAT49_00895</name>
</gene>
<dbReference type="PANTHER" id="PTHR43757:SF2">
    <property type="entry name" value="AMINOMETHYLTRANSFERASE, MITOCHONDRIAL"/>
    <property type="match status" value="1"/>
</dbReference>
<dbReference type="GO" id="GO:0016740">
    <property type="term" value="F:transferase activity"/>
    <property type="evidence" value="ECO:0007669"/>
    <property type="project" value="UniProtKB-KW"/>
</dbReference>
<dbReference type="Pfam" id="PF01571">
    <property type="entry name" value="GCV_T"/>
    <property type="match status" value="1"/>
</dbReference>
<dbReference type="Gene3D" id="3.30.70.1400">
    <property type="entry name" value="Aminomethyltransferase beta-barrel domains"/>
    <property type="match status" value="1"/>
</dbReference>
<dbReference type="InterPro" id="IPR028896">
    <property type="entry name" value="GcvT/YgfZ/DmdA"/>
</dbReference>
<feature type="region of interest" description="Disordered" evidence="1">
    <location>
        <begin position="335"/>
        <end position="362"/>
    </location>
</feature>
<accession>A0A3N2R9A4</accession>
<feature type="compositionally biased region" description="Basic and acidic residues" evidence="1">
    <location>
        <begin position="353"/>
        <end position="362"/>
    </location>
</feature>
<evidence type="ECO:0000313" key="4">
    <source>
        <dbReference type="EMBL" id="ROU03993.1"/>
    </source>
</evidence>
<evidence type="ECO:0000259" key="2">
    <source>
        <dbReference type="Pfam" id="PF01571"/>
    </source>
</evidence>
<dbReference type="Gene3D" id="2.40.30.110">
    <property type="entry name" value="Aminomethyltransferase beta-barrel domains"/>
    <property type="match status" value="1"/>
</dbReference>
<sequence>MKTCSYMPFHRVTLPRTCSRSRRTGRPRRADPSPRAMAPTPGSPYSDPETSTRRPPDENACPAPRRDPALFRRSNSREATDRQGRPVRNSVGKNELQNFGKFRVSGRNARGWLDRIMAGRVPRPNPLALPPMLSPSGRLMSDLTISCLSETEFRRAGSYGAQEIHLRWFETHLEDDVDVENVSVRVTGFQIAGLRTHDPLALATRDPTDPRLLDVRPMAVRQVTCLVHRMSYGDDPGFRLYCPPMNQCSLWKTLWEADRPISAGADSERAVLRDRVLEAFTAAVDDAHVQGHEPIWIDGRVQGLCTSGGYPPRAGVSVASGFVPRDRARDGLGMRNEFLDERRPARPATRPPFHAEGERTLG</sequence>
<organism evidence="4 5">
    <name type="scientific">Histidinibacterium lentulum</name>
    <dbReference type="NCBI Taxonomy" id="2480588"/>
    <lineage>
        <taxon>Bacteria</taxon>
        <taxon>Pseudomonadati</taxon>
        <taxon>Pseudomonadota</taxon>
        <taxon>Alphaproteobacteria</taxon>
        <taxon>Rhodobacterales</taxon>
        <taxon>Paracoccaceae</taxon>
        <taxon>Histidinibacterium</taxon>
    </lineage>
</organism>
<evidence type="ECO:0000259" key="3">
    <source>
        <dbReference type="Pfam" id="PF08669"/>
    </source>
</evidence>